<dbReference type="CDD" id="cd02020">
    <property type="entry name" value="CMPK"/>
    <property type="match status" value="1"/>
</dbReference>
<gene>
    <name evidence="10" type="ORF">UFOPK1392_00816</name>
    <name evidence="11" type="ORF">UFOPK3733_01116</name>
</gene>
<dbReference type="GO" id="GO:0015949">
    <property type="term" value="P:nucleobase-containing small molecule interconversion"/>
    <property type="evidence" value="ECO:0007669"/>
    <property type="project" value="TreeGrafter"/>
</dbReference>
<evidence type="ECO:0000256" key="5">
    <source>
        <dbReference type="ARBA" id="ARBA00022777"/>
    </source>
</evidence>
<evidence type="ECO:0000313" key="10">
    <source>
        <dbReference type="EMBL" id="CAB4323072.1"/>
    </source>
</evidence>
<evidence type="ECO:0000256" key="8">
    <source>
        <dbReference type="ARBA" id="ARBA00048478"/>
    </source>
</evidence>
<dbReference type="EMBL" id="CAFBNC010000050">
    <property type="protein sequence ID" value="CAB4938243.1"/>
    <property type="molecule type" value="Genomic_DNA"/>
</dbReference>
<evidence type="ECO:0000256" key="2">
    <source>
        <dbReference type="ARBA" id="ARBA00012906"/>
    </source>
</evidence>
<keyword evidence="4" id="KW-0547">Nucleotide-binding</keyword>
<dbReference type="SUPFAM" id="SSF52540">
    <property type="entry name" value="P-loop containing nucleoside triphosphate hydrolases"/>
    <property type="match status" value="1"/>
</dbReference>
<dbReference type="Pfam" id="PF02224">
    <property type="entry name" value="Cytidylate_kin"/>
    <property type="match status" value="1"/>
</dbReference>
<dbReference type="AlphaFoldDB" id="A0A6J5YHK4"/>
<accession>A0A6J5YHK4</accession>
<protein>
    <recommendedName>
        <fullName evidence="2">(d)CMP kinase</fullName>
        <ecNumber evidence="2">2.7.4.25</ecNumber>
    </recommendedName>
</protein>
<evidence type="ECO:0000259" key="9">
    <source>
        <dbReference type="Pfam" id="PF02224"/>
    </source>
</evidence>
<dbReference type="HAMAP" id="MF_00238">
    <property type="entry name" value="Cytidyl_kinase_type1"/>
    <property type="match status" value="1"/>
</dbReference>
<evidence type="ECO:0000313" key="11">
    <source>
        <dbReference type="EMBL" id="CAB4938243.1"/>
    </source>
</evidence>
<dbReference type="InterPro" id="IPR027417">
    <property type="entry name" value="P-loop_NTPase"/>
</dbReference>
<proteinExistence type="inferred from homology"/>
<sequence>MIEEPQIIAIDGPAGSGKSTVAKAVSARVGIPYLDTGAMYRSVAFAALRSGVDPDDAEQVSNLARDMILVMRPDGAVIVDGADATIEIRGPEVTRAVSSVAANPAVRNEMRSRQREWAREHGGGVMEGRDIGTVVFPDARLKVYLDASPEIRAARRSKEVADLSYESVASDLARRDALDQNRTHDPLTVSPDACVIDTSHLGVDEIVDRILELLS</sequence>
<dbReference type="PANTHER" id="PTHR21299">
    <property type="entry name" value="CYTIDYLATE KINASE/PANTOATE-BETA-ALANINE LIGASE"/>
    <property type="match status" value="1"/>
</dbReference>
<dbReference type="NCBIfam" id="TIGR00017">
    <property type="entry name" value="cmk"/>
    <property type="match status" value="1"/>
</dbReference>
<feature type="domain" description="Cytidylate kinase" evidence="9">
    <location>
        <begin position="8"/>
        <end position="213"/>
    </location>
</feature>
<dbReference type="GO" id="GO:0005829">
    <property type="term" value="C:cytosol"/>
    <property type="evidence" value="ECO:0007669"/>
    <property type="project" value="TreeGrafter"/>
</dbReference>
<organism evidence="10">
    <name type="scientific">freshwater metagenome</name>
    <dbReference type="NCBI Taxonomy" id="449393"/>
    <lineage>
        <taxon>unclassified sequences</taxon>
        <taxon>metagenomes</taxon>
        <taxon>ecological metagenomes</taxon>
    </lineage>
</organism>
<keyword evidence="3" id="KW-0808">Transferase</keyword>
<dbReference type="PANTHER" id="PTHR21299:SF2">
    <property type="entry name" value="CYTIDYLATE KINASE"/>
    <property type="match status" value="1"/>
</dbReference>
<dbReference type="Gene3D" id="3.40.50.300">
    <property type="entry name" value="P-loop containing nucleotide triphosphate hydrolases"/>
    <property type="match status" value="1"/>
</dbReference>
<name>A0A6J5YHK4_9ZZZZ</name>
<keyword evidence="6" id="KW-0067">ATP-binding</keyword>
<comment type="similarity">
    <text evidence="1">Belongs to the cytidylate kinase family. Type 1 subfamily.</text>
</comment>
<dbReference type="EC" id="2.7.4.25" evidence="2"/>
<evidence type="ECO:0000256" key="1">
    <source>
        <dbReference type="ARBA" id="ARBA00009427"/>
    </source>
</evidence>
<comment type="catalytic activity">
    <reaction evidence="7">
        <text>dCMP + ATP = dCDP + ADP</text>
        <dbReference type="Rhea" id="RHEA:25094"/>
        <dbReference type="ChEBI" id="CHEBI:30616"/>
        <dbReference type="ChEBI" id="CHEBI:57566"/>
        <dbReference type="ChEBI" id="CHEBI:58593"/>
        <dbReference type="ChEBI" id="CHEBI:456216"/>
        <dbReference type="EC" id="2.7.4.25"/>
    </reaction>
</comment>
<evidence type="ECO:0000256" key="7">
    <source>
        <dbReference type="ARBA" id="ARBA00047615"/>
    </source>
</evidence>
<dbReference type="InterPro" id="IPR011994">
    <property type="entry name" value="Cytidylate_kinase_dom"/>
</dbReference>
<comment type="catalytic activity">
    <reaction evidence="8">
        <text>CMP + ATP = CDP + ADP</text>
        <dbReference type="Rhea" id="RHEA:11600"/>
        <dbReference type="ChEBI" id="CHEBI:30616"/>
        <dbReference type="ChEBI" id="CHEBI:58069"/>
        <dbReference type="ChEBI" id="CHEBI:60377"/>
        <dbReference type="ChEBI" id="CHEBI:456216"/>
        <dbReference type="EC" id="2.7.4.25"/>
    </reaction>
</comment>
<evidence type="ECO:0000256" key="6">
    <source>
        <dbReference type="ARBA" id="ARBA00022840"/>
    </source>
</evidence>
<dbReference type="InterPro" id="IPR003136">
    <property type="entry name" value="Cytidylate_kin"/>
</dbReference>
<dbReference type="GO" id="GO:0005524">
    <property type="term" value="F:ATP binding"/>
    <property type="evidence" value="ECO:0007669"/>
    <property type="project" value="UniProtKB-KW"/>
</dbReference>
<evidence type="ECO:0000256" key="4">
    <source>
        <dbReference type="ARBA" id="ARBA00022741"/>
    </source>
</evidence>
<evidence type="ECO:0000256" key="3">
    <source>
        <dbReference type="ARBA" id="ARBA00022679"/>
    </source>
</evidence>
<dbReference type="GO" id="GO:0036431">
    <property type="term" value="F:dCMP kinase activity"/>
    <property type="evidence" value="ECO:0007669"/>
    <property type="project" value="InterPro"/>
</dbReference>
<reference evidence="10" key="1">
    <citation type="submission" date="2020-05" db="EMBL/GenBank/DDBJ databases">
        <authorList>
            <person name="Chiriac C."/>
            <person name="Salcher M."/>
            <person name="Ghai R."/>
            <person name="Kavagutti S V."/>
        </authorList>
    </citation>
    <scope>NUCLEOTIDE SEQUENCE</scope>
</reference>
<keyword evidence="5" id="KW-0418">Kinase</keyword>
<dbReference type="EMBL" id="CAEMXZ010000026">
    <property type="protein sequence ID" value="CAB4323072.1"/>
    <property type="molecule type" value="Genomic_DNA"/>
</dbReference>